<evidence type="ECO:0000313" key="4">
    <source>
        <dbReference type="Proteomes" id="UP000095576"/>
    </source>
</evidence>
<dbReference type="Gene3D" id="3.40.50.720">
    <property type="entry name" value="NAD(P)-binding Rossmann-like Domain"/>
    <property type="match status" value="1"/>
</dbReference>
<evidence type="ECO:0000313" key="3">
    <source>
        <dbReference type="EMBL" id="CUP93270.1"/>
    </source>
</evidence>
<name>A0A174SDH8_BACT4</name>
<dbReference type="AlphaFoldDB" id="A0A174SDH8"/>
<evidence type="ECO:0000256" key="2">
    <source>
        <dbReference type="ARBA" id="ARBA00023002"/>
    </source>
</evidence>
<reference evidence="3 4" key="1">
    <citation type="submission" date="2015-09" db="EMBL/GenBank/DDBJ databases">
        <authorList>
            <consortium name="Pathogen Informatics"/>
        </authorList>
    </citation>
    <scope>NUCLEOTIDE SEQUENCE [LARGE SCALE GENOMIC DNA]</scope>
    <source>
        <strain evidence="3 4">2789STDY5834899</strain>
    </source>
</reference>
<dbReference type="InterPro" id="IPR002347">
    <property type="entry name" value="SDR_fam"/>
</dbReference>
<dbReference type="SUPFAM" id="SSF51735">
    <property type="entry name" value="NAD(P)-binding Rossmann-fold domains"/>
    <property type="match status" value="1"/>
</dbReference>
<dbReference type="PRINTS" id="PR00081">
    <property type="entry name" value="GDHRDH"/>
</dbReference>
<sequence length="265" mass="29992">MAFKMESSPFKIERFDYLCSKKMKRAIIIGATSGIGKEVAQRLLSEGWQIGIAGRRQSALEDFRQIAPEQIKIQSLDVTQEDSAGKLDALIHQLGGMDLFLLSSGIGFQNMDLKMEIELNTARTNVEGFTRMVDTAFSYFKNNGGGHLAVISSIAGTKGLGVAPAYSATKRFQNTYIDALEQLAHLQKLNIHFTDIRPGFVATDLLNDGKHYPMLMKTDQVGRDIVRALHRKQRVAIIDGRYRILVFFWRMIPRWIWKRLPVKTK</sequence>
<dbReference type="PANTHER" id="PTHR44196">
    <property type="entry name" value="DEHYDROGENASE/REDUCTASE SDR FAMILY MEMBER 7B"/>
    <property type="match status" value="1"/>
</dbReference>
<comment type="similarity">
    <text evidence="1">Belongs to the short-chain dehydrogenases/reductases (SDR) family.</text>
</comment>
<organism evidence="3 4">
    <name type="scientific">Bacteroides thetaiotaomicron</name>
    <dbReference type="NCBI Taxonomy" id="818"/>
    <lineage>
        <taxon>Bacteria</taxon>
        <taxon>Pseudomonadati</taxon>
        <taxon>Bacteroidota</taxon>
        <taxon>Bacteroidia</taxon>
        <taxon>Bacteroidales</taxon>
        <taxon>Bacteroidaceae</taxon>
        <taxon>Bacteroides</taxon>
    </lineage>
</organism>
<protein>
    <submittedName>
        <fullName evidence="3">Oxidoreductase</fullName>
        <ecNumber evidence="3">1.-.-.-</ecNumber>
    </submittedName>
</protein>
<keyword evidence="2 3" id="KW-0560">Oxidoreductase</keyword>
<proteinExistence type="inferred from homology"/>
<dbReference type="PANTHER" id="PTHR44196:SF3">
    <property type="entry name" value="SHORT CHAIN DEHYDROGENASE FAMILY PROTEIN"/>
    <property type="match status" value="1"/>
</dbReference>
<dbReference type="EC" id="1.-.-.-" evidence="3"/>
<accession>A0A174SDH8</accession>
<dbReference type="InterPro" id="IPR036291">
    <property type="entry name" value="NAD(P)-bd_dom_sf"/>
</dbReference>
<dbReference type="GO" id="GO:0016491">
    <property type="term" value="F:oxidoreductase activity"/>
    <property type="evidence" value="ECO:0007669"/>
    <property type="project" value="UniProtKB-KW"/>
</dbReference>
<dbReference type="Proteomes" id="UP000095576">
    <property type="component" value="Unassembled WGS sequence"/>
</dbReference>
<dbReference type="GO" id="GO:0016020">
    <property type="term" value="C:membrane"/>
    <property type="evidence" value="ECO:0007669"/>
    <property type="project" value="TreeGrafter"/>
</dbReference>
<dbReference type="Pfam" id="PF00106">
    <property type="entry name" value="adh_short"/>
    <property type="match status" value="1"/>
</dbReference>
<evidence type="ECO:0000256" key="1">
    <source>
        <dbReference type="ARBA" id="ARBA00006484"/>
    </source>
</evidence>
<gene>
    <name evidence="3" type="ORF">ERS852511_03715</name>
</gene>
<dbReference type="EMBL" id="CZAP01000016">
    <property type="protein sequence ID" value="CUP93270.1"/>
    <property type="molecule type" value="Genomic_DNA"/>
</dbReference>